<dbReference type="InterPro" id="IPR005358">
    <property type="entry name" value="Puta_zinc/iron-chelating_dom"/>
</dbReference>
<proteinExistence type="predicted"/>
<protein>
    <submittedName>
        <fullName evidence="1">YcgN family cysteine cluster protein</fullName>
    </submittedName>
</protein>
<keyword evidence="2" id="KW-1185">Reference proteome</keyword>
<accession>A0A432VSL6</accession>
<dbReference type="PANTHER" id="PTHR37421:SF1">
    <property type="entry name" value="UPF0260 PROTEIN YCGN"/>
    <property type="match status" value="1"/>
</dbReference>
<dbReference type="PIRSF" id="PIRSF006173">
    <property type="entry name" value="UCP006173"/>
    <property type="match status" value="1"/>
</dbReference>
<gene>
    <name evidence="1" type="ORF">CWE08_10085</name>
</gene>
<dbReference type="Pfam" id="PF03692">
    <property type="entry name" value="CxxCxxCC"/>
    <property type="match status" value="1"/>
</dbReference>
<dbReference type="OrthoDB" id="9786855at2"/>
<organism evidence="1 2">
    <name type="scientific">Aliidiomarina iranensis</name>
    <dbReference type="NCBI Taxonomy" id="1434071"/>
    <lineage>
        <taxon>Bacteria</taxon>
        <taxon>Pseudomonadati</taxon>
        <taxon>Pseudomonadota</taxon>
        <taxon>Gammaproteobacteria</taxon>
        <taxon>Alteromonadales</taxon>
        <taxon>Idiomarinaceae</taxon>
        <taxon>Aliidiomarina</taxon>
    </lineage>
</organism>
<name>A0A432VSL6_9GAMM</name>
<evidence type="ECO:0000313" key="2">
    <source>
        <dbReference type="Proteomes" id="UP000288395"/>
    </source>
</evidence>
<reference evidence="2" key="1">
    <citation type="journal article" date="2018" name="Front. Microbiol.">
        <title>Genome-Based Analysis Reveals the Taxonomy and Diversity of the Family Idiomarinaceae.</title>
        <authorList>
            <person name="Liu Y."/>
            <person name="Lai Q."/>
            <person name="Shao Z."/>
        </authorList>
    </citation>
    <scope>NUCLEOTIDE SEQUENCE [LARGE SCALE GENOMIC DNA]</scope>
    <source>
        <strain evidence="2">GBPy7</strain>
    </source>
</reference>
<sequence>MAFWQEKTLAEMSESEWEALCDGCGKCCLHKLLEDRDDVADDAPMELGEDLHYTNVACQLLDTKAGGCSNYANRHQFVPDCVQLSLAALPTIHFMPPSCAYRRLHEGRGLPSWHPLLHGGSRAAMAAAGMAVTGYATQKDTECAPEDGLIVSWPLYDETS</sequence>
<dbReference type="AlphaFoldDB" id="A0A432VSL6"/>
<dbReference type="Proteomes" id="UP000288395">
    <property type="component" value="Unassembled WGS sequence"/>
</dbReference>
<dbReference type="EMBL" id="PIPJ01000008">
    <property type="protein sequence ID" value="RUO19315.1"/>
    <property type="molecule type" value="Genomic_DNA"/>
</dbReference>
<comment type="caution">
    <text evidence="1">The sequence shown here is derived from an EMBL/GenBank/DDBJ whole genome shotgun (WGS) entry which is preliminary data.</text>
</comment>
<dbReference type="NCBIfam" id="NF003501">
    <property type="entry name" value="PRK05170.1-5"/>
    <property type="match status" value="1"/>
</dbReference>
<dbReference type="InterPro" id="IPR008228">
    <property type="entry name" value="UCP006173"/>
</dbReference>
<dbReference type="RefSeq" id="WP_126767927.1">
    <property type="nucleotide sequence ID" value="NZ_PIPJ01000008.1"/>
</dbReference>
<dbReference type="PANTHER" id="PTHR37421">
    <property type="entry name" value="UPF0260 PROTEIN YCGN"/>
    <property type="match status" value="1"/>
</dbReference>
<evidence type="ECO:0000313" key="1">
    <source>
        <dbReference type="EMBL" id="RUO19315.1"/>
    </source>
</evidence>